<keyword evidence="3" id="KW-1185">Reference proteome</keyword>
<protein>
    <recommendedName>
        <fullName evidence="1">F-box domain-containing protein</fullName>
    </recommendedName>
</protein>
<sequence length="587" mass="66238">MSRGMCEFCRGMCKFRISATVQFMEVEGSDDESVESNDPVQFMEVEGSDDESVESDDQVQFMEVEGADHESVESDDPNVQQRAAQAFNVVCEELGDLIMARLPVRDLLRTRSVCKYLRACSLQLNSKYFRRRQLEAGETDWYFPTFCVRGAKSVTGGLEMGAWMGLHQPSSGVLSLPPFTFLPLSLESMVMVAASGGLVCFQKLPPDAIFDPAAYVCSHGAIVPPLKPYRTYDFIICNPLTKKWRRLPSITPIAANLSLLRLLVVDPKNYSQEYDFLLLGRDFSWKYSSSQHTWESGNHRHSVWNSSQSQPTATTTTAAGHGVFMNGSGGSTIFKGRLYCLSTSSTPNGPRPQLHAIHQLDLQTLTWLDDLVWWRHLGATAPIKNIPNPDVGEQPPTRPLEPDSLLNPQLVVCAGTLFAVLPVLELNPHRSDCLNNPFTSKKARECIPRTRLEIISERENLYREGLRFRIFNLLEVPETPESHESMCTAGEFNQRDYYAEMPAYMDLPSGPLARQRTAPSQLWFSCTAKDDKIWMATAKQLISYDVHTNCWESKPLLDLRLTYKEHFLPHASLHYAYPMELNFTAIP</sequence>
<dbReference type="InterPro" id="IPR036047">
    <property type="entry name" value="F-box-like_dom_sf"/>
</dbReference>
<dbReference type="InterPro" id="IPR001810">
    <property type="entry name" value="F-box_dom"/>
</dbReference>
<evidence type="ECO:0000259" key="1">
    <source>
        <dbReference type="SMART" id="SM00256"/>
    </source>
</evidence>
<evidence type="ECO:0000313" key="3">
    <source>
        <dbReference type="Proteomes" id="UP001497512"/>
    </source>
</evidence>
<gene>
    <name evidence="2" type="ORF">CSSPTR1EN2_LOCUS4703</name>
</gene>
<dbReference type="EMBL" id="OZ019904">
    <property type="protein sequence ID" value="CAK9198971.1"/>
    <property type="molecule type" value="Genomic_DNA"/>
</dbReference>
<organism evidence="2 3">
    <name type="scientific">Sphagnum troendelagicum</name>
    <dbReference type="NCBI Taxonomy" id="128251"/>
    <lineage>
        <taxon>Eukaryota</taxon>
        <taxon>Viridiplantae</taxon>
        <taxon>Streptophyta</taxon>
        <taxon>Embryophyta</taxon>
        <taxon>Bryophyta</taxon>
        <taxon>Sphagnophytina</taxon>
        <taxon>Sphagnopsida</taxon>
        <taxon>Sphagnales</taxon>
        <taxon>Sphagnaceae</taxon>
        <taxon>Sphagnum</taxon>
    </lineage>
</organism>
<feature type="domain" description="F-box" evidence="1">
    <location>
        <begin position="90"/>
        <end position="130"/>
    </location>
</feature>
<evidence type="ECO:0000313" key="2">
    <source>
        <dbReference type="EMBL" id="CAK9198971.1"/>
    </source>
</evidence>
<dbReference type="SMART" id="SM00256">
    <property type="entry name" value="FBOX"/>
    <property type="match status" value="1"/>
</dbReference>
<dbReference type="PANTHER" id="PTHR31672">
    <property type="entry name" value="BNACNNG10540D PROTEIN"/>
    <property type="match status" value="1"/>
</dbReference>
<dbReference type="Proteomes" id="UP001497512">
    <property type="component" value="Chromosome 12"/>
</dbReference>
<dbReference type="SUPFAM" id="SSF81383">
    <property type="entry name" value="F-box domain"/>
    <property type="match status" value="1"/>
</dbReference>
<reference evidence="2" key="1">
    <citation type="submission" date="2024-02" db="EMBL/GenBank/DDBJ databases">
        <authorList>
            <consortium name="ELIXIR-Norway"/>
            <consortium name="Elixir Norway"/>
        </authorList>
    </citation>
    <scope>NUCLEOTIDE SEQUENCE</scope>
</reference>
<proteinExistence type="predicted"/>
<name>A0ABP0TKK2_9BRYO</name>
<accession>A0ABP0TKK2</accession>
<dbReference type="InterPro" id="IPR050796">
    <property type="entry name" value="SCF_F-box_component"/>
</dbReference>